<sequence length="430" mass="47245">MKMDINSHFVTVASLARALVLDWLRSKTGVFFTIFFPIMLMVILTLAFNDDLNRLDLYVQNLDLDRDGMPTETSSSLINALSSSMLNIKHIPADVDAYEYVKYSTSKRVLIIPYGFDASIKAKSMEARMAVMLSTLDLFTEQSWMQDGVRASMISGMEGLKRELTIRNGDNNGDNASNTAPPPAPARLLLIVDSSKDREYERVEGILANMVARLQQSAIDAPDILSMEVKDVSITERANYYLPSVLAAFIMTNGVLGTSGIVADFKRRGMLKRLMSTPLSRLQWIIANMMTQTILALILASVMVCIAVIALNTTLPNAISIVVLAIGALCFTGLGMLIAGALKEPHAITGASNAIAFPMMFISGTFWPIGSMPEYMQSIAYALPLTYFVDALNASMYQSSILALQSTSMLALFTIAFVILGSYLTRWKQE</sequence>
<evidence type="ECO:0000313" key="8">
    <source>
        <dbReference type="Proteomes" id="UP000236248"/>
    </source>
</evidence>
<feature type="transmembrane region" description="Helical" evidence="5">
    <location>
        <begin position="29"/>
        <end position="48"/>
    </location>
</feature>
<protein>
    <submittedName>
        <fullName evidence="7">Putative ABC transporter permease</fullName>
    </submittedName>
</protein>
<evidence type="ECO:0000256" key="4">
    <source>
        <dbReference type="ARBA" id="ARBA00023136"/>
    </source>
</evidence>
<gene>
    <name evidence="7" type="ORF">NCAV_1229</name>
</gene>
<evidence type="ECO:0000256" key="5">
    <source>
        <dbReference type="SAM" id="Phobius"/>
    </source>
</evidence>
<dbReference type="PROSITE" id="PS51012">
    <property type="entry name" value="ABC_TM2"/>
    <property type="match status" value="1"/>
</dbReference>
<feature type="transmembrane region" description="Helical" evidence="5">
    <location>
        <begin position="317"/>
        <end position="339"/>
    </location>
</feature>
<keyword evidence="3 5" id="KW-1133">Transmembrane helix</keyword>
<feature type="domain" description="ABC transmembrane type-2" evidence="6">
    <location>
        <begin position="204"/>
        <end position="428"/>
    </location>
</feature>
<feature type="transmembrane region" description="Helical" evidence="5">
    <location>
        <begin position="240"/>
        <end position="263"/>
    </location>
</feature>
<keyword evidence="8" id="KW-1185">Reference proteome</keyword>
<dbReference type="InterPro" id="IPR047817">
    <property type="entry name" value="ABC2_TM_bact-type"/>
</dbReference>
<keyword evidence="4 5" id="KW-0472">Membrane</keyword>
<dbReference type="InterPro" id="IPR000412">
    <property type="entry name" value="ABC_2_transport"/>
</dbReference>
<dbReference type="AlphaFoldDB" id="A0A2K5ARX2"/>
<dbReference type="GO" id="GO:0043190">
    <property type="term" value="C:ATP-binding cassette (ABC) transporter complex"/>
    <property type="evidence" value="ECO:0007669"/>
    <property type="project" value="InterPro"/>
</dbReference>
<organism evidence="7 8">
    <name type="scientific">Candidatus Nitrosocaldus cavascurensis</name>
    <dbReference type="NCBI Taxonomy" id="2058097"/>
    <lineage>
        <taxon>Archaea</taxon>
        <taxon>Nitrososphaerota</taxon>
        <taxon>Nitrososphaeria</taxon>
        <taxon>Candidatus Nitrosocaldales</taxon>
        <taxon>Candidatus Nitrosocaldaceae</taxon>
        <taxon>Candidatus Nitrosocaldus</taxon>
    </lineage>
</organism>
<feature type="transmembrane region" description="Helical" evidence="5">
    <location>
        <begin position="351"/>
        <end position="369"/>
    </location>
</feature>
<accession>A0A2K5ARX2</accession>
<feature type="transmembrane region" description="Helical" evidence="5">
    <location>
        <begin position="401"/>
        <end position="424"/>
    </location>
</feature>
<dbReference type="PANTHER" id="PTHR43027">
    <property type="entry name" value="DOXORUBICIN RESISTANCE ABC TRANSPORTER PERMEASE PROTEIN DRRC-RELATED"/>
    <property type="match status" value="1"/>
</dbReference>
<dbReference type="EMBL" id="LT981265">
    <property type="protein sequence ID" value="SPC34396.1"/>
    <property type="molecule type" value="Genomic_DNA"/>
</dbReference>
<name>A0A2K5ARX2_9ARCH</name>
<dbReference type="InterPro" id="IPR013525">
    <property type="entry name" value="ABC2_TM"/>
</dbReference>
<reference evidence="8" key="1">
    <citation type="submission" date="2018-01" db="EMBL/GenBank/DDBJ databases">
        <authorList>
            <person name="Kerou L M."/>
        </authorList>
    </citation>
    <scope>NUCLEOTIDE SEQUENCE [LARGE SCALE GENOMIC DNA]</scope>
    <source>
        <strain evidence="8">SCU2</strain>
    </source>
</reference>
<dbReference type="RefSeq" id="WP_103286942.1">
    <property type="nucleotide sequence ID" value="NZ_LT981265.1"/>
</dbReference>
<evidence type="ECO:0000256" key="3">
    <source>
        <dbReference type="ARBA" id="ARBA00022989"/>
    </source>
</evidence>
<dbReference type="InterPro" id="IPR052902">
    <property type="entry name" value="ABC-2_transporter"/>
</dbReference>
<dbReference type="GO" id="GO:0140359">
    <property type="term" value="F:ABC-type transporter activity"/>
    <property type="evidence" value="ECO:0007669"/>
    <property type="project" value="InterPro"/>
</dbReference>
<evidence type="ECO:0000256" key="1">
    <source>
        <dbReference type="ARBA" id="ARBA00004141"/>
    </source>
</evidence>
<dbReference type="KEGG" id="ncv:NCAV_1229"/>
<dbReference type="GeneID" id="41595233"/>
<feature type="transmembrane region" description="Helical" evidence="5">
    <location>
        <begin position="284"/>
        <end position="311"/>
    </location>
</feature>
<comment type="subcellular location">
    <subcellularLocation>
        <location evidence="1">Membrane</location>
        <topology evidence="1">Multi-pass membrane protein</topology>
    </subcellularLocation>
</comment>
<dbReference type="PANTHER" id="PTHR43027:SF1">
    <property type="entry name" value="DOXORUBICIN RESISTANCE ABC TRANSPORTER PERMEASE PROTEIN DRRC-RELATED"/>
    <property type="match status" value="1"/>
</dbReference>
<evidence type="ECO:0000313" key="7">
    <source>
        <dbReference type="EMBL" id="SPC34396.1"/>
    </source>
</evidence>
<evidence type="ECO:0000256" key="2">
    <source>
        <dbReference type="ARBA" id="ARBA00022692"/>
    </source>
</evidence>
<dbReference type="Pfam" id="PF12698">
    <property type="entry name" value="ABC2_membrane_3"/>
    <property type="match status" value="1"/>
</dbReference>
<dbReference type="PRINTS" id="PR00164">
    <property type="entry name" value="ABC2TRNSPORT"/>
</dbReference>
<dbReference type="Proteomes" id="UP000236248">
    <property type="component" value="Chromosome NCAV"/>
</dbReference>
<proteinExistence type="predicted"/>
<evidence type="ECO:0000259" key="6">
    <source>
        <dbReference type="PROSITE" id="PS51012"/>
    </source>
</evidence>
<keyword evidence="2 5" id="KW-0812">Transmembrane</keyword>